<protein>
    <submittedName>
        <fullName evidence="1">Uncharacterized protein</fullName>
    </submittedName>
</protein>
<keyword evidence="2" id="KW-1185">Reference proteome</keyword>
<dbReference type="OrthoDB" id="5712323at2"/>
<sequence length="617" mass="69165">MDYQINYGAVPVGATAAVRPDPNAPLYASVDGFVASLSSSECVFMAKRDGEPHVMTFQVLQAMDQCREFRTLDEHIARILTTIPNLGNQREGMQRVLESLIKRGLMVAEKDFITELANVAPRVQAPLRAIFIRACDRPAQLERLLISLTDYERRFRAGRHYVLLDDSVDEKNINRQRDLLREFARSTGCKVSHIGAGERRKLAERLQKALPQSRAILPHLFERGAEPRFGGGRGWNLALLLSAGARMALFDEDQRLPLRRFESARSGLDPDPNGKSFARFYRNFDGAQGAGEEVSEDPFALHLEACGQSLGALSANEAFRLDRQALRGLNLSRLSLLSPEAHVISTLQGTYGASRTESGAWMYQIDAESRADFWRDRDSYLRNVESRNLWYGVPQARVSSAVFFSPFVFDNSLMLPCTNPLGRGEDGLFSVGTSFCHPDSVVMELPLSIGHVQESERTRSDKTMQAHTPRFNHFLCDFIQRQVPSHRAGDPGQRMHLLAEVLRDLASATERERIAHLREYLSFARADLIERLQQQLEGAKDAPVYWEADMRAIVQANGKALTTKSAPRLADWDDASSERDCADALSSELRQLADAYAVWPALWQHAHEQGDKLLAGL</sequence>
<organism evidence="1 2">
    <name type="scientific">Pseudolysobacter antarcticus</name>
    <dbReference type="NCBI Taxonomy" id="2511995"/>
    <lineage>
        <taxon>Bacteria</taxon>
        <taxon>Pseudomonadati</taxon>
        <taxon>Pseudomonadota</taxon>
        <taxon>Gammaproteobacteria</taxon>
        <taxon>Lysobacterales</taxon>
        <taxon>Rhodanobacteraceae</taxon>
        <taxon>Pseudolysobacter</taxon>
    </lineage>
</organism>
<dbReference type="AlphaFoldDB" id="A0A411HGA1"/>
<reference evidence="1 2" key="1">
    <citation type="submission" date="2019-01" db="EMBL/GenBank/DDBJ databases">
        <title>Pseudolysobacter antarctica gen. nov., sp. nov., isolated from Fildes Peninsula, Antarctica.</title>
        <authorList>
            <person name="Wei Z."/>
            <person name="Peng F."/>
        </authorList>
    </citation>
    <scope>NUCLEOTIDE SEQUENCE [LARGE SCALE GENOMIC DNA]</scope>
    <source>
        <strain evidence="1 2">AQ6-296</strain>
    </source>
</reference>
<dbReference type="KEGG" id="xbc:ELE36_03525"/>
<evidence type="ECO:0000313" key="1">
    <source>
        <dbReference type="EMBL" id="QBB69522.1"/>
    </source>
</evidence>
<accession>A0A411HGA1</accession>
<evidence type="ECO:0000313" key="2">
    <source>
        <dbReference type="Proteomes" id="UP000291562"/>
    </source>
</evidence>
<dbReference type="EMBL" id="CP035704">
    <property type="protein sequence ID" value="QBB69522.1"/>
    <property type="molecule type" value="Genomic_DNA"/>
</dbReference>
<gene>
    <name evidence="1" type="ORF">ELE36_03525</name>
</gene>
<dbReference type="RefSeq" id="WP_129831779.1">
    <property type="nucleotide sequence ID" value="NZ_CP035704.1"/>
</dbReference>
<name>A0A411HGA1_9GAMM</name>
<dbReference type="Proteomes" id="UP000291562">
    <property type="component" value="Chromosome"/>
</dbReference>
<proteinExistence type="predicted"/>